<evidence type="ECO:0000256" key="4">
    <source>
        <dbReference type="ARBA" id="ARBA00022989"/>
    </source>
</evidence>
<comment type="subcellular location">
    <subcellularLocation>
        <location evidence="1">Cell membrane</location>
        <topology evidence="1">Multi-pass membrane protein</topology>
    </subcellularLocation>
</comment>
<dbReference type="PANTHER" id="PTHR30250">
    <property type="entry name" value="PST FAMILY PREDICTED COLANIC ACID TRANSPORTER"/>
    <property type="match status" value="1"/>
</dbReference>
<feature type="transmembrane region" description="Helical" evidence="6">
    <location>
        <begin position="401"/>
        <end position="422"/>
    </location>
</feature>
<dbReference type="InterPro" id="IPR002797">
    <property type="entry name" value="Polysacc_synth"/>
</dbReference>
<keyword evidence="5 6" id="KW-0472">Membrane</keyword>
<feature type="transmembrane region" description="Helical" evidence="6">
    <location>
        <begin position="150"/>
        <end position="173"/>
    </location>
</feature>
<feature type="transmembrane region" description="Helical" evidence="6">
    <location>
        <begin position="293"/>
        <end position="314"/>
    </location>
</feature>
<dbReference type="STRING" id="43064.SAMN04488086_10763"/>
<protein>
    <submittedName>
        <fullName evidence="7">Polysaccharide biosynthesis protein</fullName>
    </submittedName>
</protein>
<evidence type="ECO:0000256" key="1">
    <source>
        <dbReference type="ARBA" id="ARBA00004651"/>
    </source>
</evidence>
<feature type="transmembrane region" description="Helical" evidence="6">
    <location>
        <begin position="107"/>
        <end position="130"/>
    </location>
</feature>
<evidence type="ECO:0000256" key="6">
    <source>
        <dbReference type="SAM" id="Phobius"/>
    </source>
</evidence>
<feature type="transmembrane region" description="Helical" evidence="6">
    <location>
        <begin position="63"/>
        <end position="86"/>
    </location>
</feature>
<dbReference type="OrthoDB" id="3224024at2"/>
<keyword evidence="8" id="KW-1185">Reference proteome</keyword>
<dbReference type="GO" id="GO:0005886">
    <property type="term" value="C:plasma membrane"/>
    <property type="evidence" value="ECO:0007669"/>
    <property type="project" value="UniProtKB-SubCell"/>
</dbReference>
<dbReference type="Pfam" id="PF01943">
    <property type="entry name" value="Polysacc_synt"/>
    <property type="match status" value="1"/>
</dbReference>
<feature type="transmembrane region" description="Helical" evidence="6">
    <location>
        <begin position="185"/>
        <end position="202"/>
    </location>
</feature>
<evidence type="ECO:0000313" key="7">
    <source>
        <dbReference type="EMBL" id="SLM52171.1"/>
    </source>
</evidence>
<proteinExistence type="predicted"/>
<feature type="transmembrane region" description="Helical" evidence="6">
    <location>
        <begin position="30"/>
        <end position="51"/>
    </location>
</feature>
<evidence type="ECO:0000313" key="8">
    <source>
        <dbReference type="Proteomes" id="UP000195985"/>
    </source>
</evidence>
<dbReference type="InterPro" id="IPR050833">
    <property type="entry name" value="Poly_Biosynth_Transport"/>
</dbReference>
<keyword evidence="2" id="KW-1003">Cell membrane</keyword>
<feature type="transmembrane region" description="Helical" evidence="6">
    <location>
        <begin position="366"/>
        <end position="389"/>
    </location>
</feature>
<name>A0A1W1IGY5_9LACT</name>
<feature type="transmembrane region" description="Helical" evidence="6">
    <location>
        <begin position="471"/>
        <end position="489"/>
    </location>
</feature>
<gene>
    <name evidence="7" type="ORF">TPAS_1852</name>
</gene>
<sequence>MLSAAPDYSGAAAAFFLNEKRVTVDKNKQFAINMIAQVVGFVVMMGISFLLTPFVVEHVGSEAYGFVGLANNFVSYAQVITVALNSMASRFITIKITENDVEGSNRYFTSVVVANIFTALVLSVPSAIIILNLNKIVNVSDAILIDVQWLWAFIFLNFLVSIISSTYSVATFVRNKLYLTSLQGIISNILRVAVLIAAFSFFVPSVWYVGLAAFVATVYVYIWNVYYTRKLTPEIKVRKRYFDMKVIRVLLSSGIWNSFTRLSSILSTGLDLLVTNLYVSSAAMGVLSVAKTVPSAILTLFGTLASVYAPQLTISYAENNYKEMKNQLMSSIKFLGLFACIPVAALFAYGEIFYKLWVPTQDAHLLYMLTILSCIEFMFVLPLEGLWNLFTATNKVKQTSIYMFANSIVTISIVLVALQFTTDDTLKLYIIAGTSTAFAVIRSLFFLPIYGAHCLNIKWTAFYPSILKNTLSVIVASVFSLLVRNFLIIDGWMMLIFAGILTSIFAIGFNFIVLLNKEERSAVVKKVLRK</sequence>
<evidence type="ECO:0000256" key="5">
    <source>
        <dbReference type="ARBA" id="ARBA00023136"/>
    </source>
</evidence>
<feature type="transmembrane region" description="Helical" evidence="6">
    <location>
        <begin position="208"/>
        <end position="228"/>
    </location>
</feature>
<evidence type="ECO:0000256" key="3">
    <source>
        <dbReference type="ARBA" id="ARBA00022692"/>
    </source>
</evidence>
<feature type="transmembrane region" description="Helical" evidence="6">
    <location>
        <begin position="334"/>
        <end position="354"/>
    </location>
</feature>
<dbReference type="CDD" id="cd12082">
    <property type="entry name" value="MATE_like"/>
    <property type="match status" value="1"/>
</dbReference>
<organism evidence="7 8">
    <name type="scientific">Trichococcus pasteurii</name>
    <dbReference type="NCBI Taxonomy" id="43064"/>
    <lineage>
        <taxon>Bacteria</taxon>
        <taxon>Bacillati</taxon>
        <taxon>Bacillota</taxon>
        <taxon>Bacilli</taxon>
        <taxon>Lactobacillales</taxon>
        <taxon>Carnobacteriaceae</taxon>
        <taxon>Trichococcus</taxon>
    </lineage>
</organism>
<accession>A0A1W1IGY5</accession>
<reference evidence="8" key="1">
    <citation type="submission" date="2016-04" db="EMBL/GenBank/DDBJ databases">
        <authorList>
            <person name="Strepis N."/>
        </authorList>
    </citation>
    <scope>NUCLEOTIDE SEQUENCE [LARGE SCALE GENOMIC DNA]</scope>
</reference>
<keyword evidence="3 6" id="KW-0812">Transmembrane</keyword>
<feature type="transmembrane region" description="Helical" evidence="6">
    <location>
        <begin position="495"/>
        <end position="516"/>
    </location>
</feature>
<keyword evidence="4 6" id="KW-1133">Transmembrane helix</keyword>
<feature type="transmembrane region" description="Helical" evidence="6">
    <location>
        <begin position="249"/>
        <end position="273"/>
    </location>
</feature>
<dbReference type="EMBL" id="FWEY01000005">
    <property type="protein sequence ID" value="SLM52171.1"/>
    <property type="molecule type" value="Genomic_DNA"/>
</dbReference>
<dbReference type="Proteomes" id="UP000195985">
    <property type="component" value="Unassembled WGS sequence"/>
</dbReference>
<dbReference type="PANTHER" id="PTHR30250:SF26">
    <property type="entry name" value="PSMA PROTEIN"/>
    <property type="match status" value="1"/>
</dbReference>
<feature type="transmembrane region" description="Helical" evidence="6">
    <location>
        <begin position="428"/>
        <end position="450"/>
    </location>
</feature>
<evidence type="ECO:0000256" key="2">
    <source>
        <dbReference type="ARBA" id="ARBA00022475"/>
    </source>
</evidence>
<dbReference type="AlphaFoldDB" id="A0A1W1IGY5"/>